<dbReference type="EMBL" id="CAOQHR010000006">
    <property type="protein sequence ID" value="CAI6335932.1"/>
    <property type="molecule type" value="Genomic_DNA"/>
</dbReference>
<name>A0A9W4XWF6_9PLEO</name>
<gene>
    <name evidence="1" type="ORF">PDIGIT_LOCUS9020</name>
</gene>
<organism evidence="1 2">
    <name type="scientific">Periconia digitata</name>
    <dbReference type="NCBI Taxonomy" id="1303443"/>
    <lineage>
        <taxon>Eukaryota</taxon>
        <taxon>Fungi</taxon>
        <taxon>Dikarya</taxon>
        <taxon>Ascomycota</taxon>
        <taxon>Pezizomycotina</taxon>
        <taxon>Dothideomycetes</taxon>
        <taxon>Pleosporomycetidae</taxon>
        <taxon>Pleosporales</taxon>
        <taxon>Massarineae</taxon>
        <taxon>Periconiaceae</taxon>
        <taxon>Periconia</taxon>
    </lineage>
</organism>
<accession>A0A9W4XWF6</accession>
<evidence type="ECO:0000313" key="1">
    <source>
        <dbReference type="EMBL" id="CAI6335932.1"/>
    </source>
</evidence>
<dbReference type="OrthoDB" id="3772616at2759"/>
<protein>
    <submittedName>
        <fullName evidence="1">Uncharacterized protein</fullName>
    </submittedName>
</protein>
<reference evidence="1" key="1">
    <citation type="submission" date="2023-01" db="EMBL/GenBank/DDBJ databases">
        <authorList>
            <person name="Van Ghelder C."/>
            <person name="Rancurel C."/>
        </authorList>
    </citation>
    <scope>NUCLEOTIDE SEQUENCE</scope>
    <source>
        <strain evidence="1">CNCM I-4278</strain>
    </source>
</reference>
<sequence length="345" mass="39718">MQPKDFHAYKWAKKIWEAATPTASRKPSLSSCKDMSMSELAGDITVGHKNQLEDDTPPPTYEFASKAQAEDEKTMPGKTYELLEIVAAENEEIETKVYWFLLEILAMTFSVDCGKTEEARIDLHGEDSGLANSSSHFLSAEYSATLKELCTLVRDLEENLRLGREMRRQDKQLLMKILHKPCQKNRLDLAYVLEMLGRYETFPVGTGEDKRTLIDYWAPRSLPSGSLQRKVVGKISPSHKYSMMDLADTLKSHDAVFARLQKKWPNQLFYAPLKYGIDNFKKERGFENLPISKQMETELAAPWKSCFWPLTDEYIDLTAALMADEYMDFHGDTHKRLRKARNLRR</sequence>
<dbReference type="Proteomes" id="UP001152607">
    <property type="component" value="Unassembled WGS sequence"/>
</dbReference>
<dbReference type="AlphaFoldDB" id="A0A9W4XWF6"/>
<proteinExistence type="predicted"/>
<keyword evidence="2" id="KW-1185">Reference proteome</keyword>
<comment type="caution">
    <text evidence="1">The sequence shown here is derived from an EMBL/GenBank/DDBJ whole genome shotgun (WGS) entry which is preliminary data.</text>
</comment>
<evidence type="ECO:0000313" key="2">
    <source>
        <dbReference type="Proteomes" id="UP001152607"/>
    </source>
</evidence>